<keyword evidence="2" id="KW-0805">Transcription regulation</keyword>
<comment type="caution">
    <text evidence="6">The sequence shown here is derived from an EMBL/GenBank/DDBJ whole genome shotgun (WGS) entry which is preliminary data.</text>
</comment>
<accession>A0ABW0N791</accession>
<dbReference type="InterPro" id="IPR005119">
    <property type="entry name" value="LysR_subst-bd"/>
</dbReference>
<dbReference type="Gene3D" id="1.10.10.10">
    <property type="entry name" value="Winged helix-like DNA-binding domain superfamily/Winged helix DNA-binding domain"/>
    <property type="match status" value="1"/>
</dbReference>
<name>A0ABW0N791_9BURK</name>
<dbReference type="Proteomes" id="UP001596037">
    <property type="component" value="Unassembled WGS sequence"/>
</dbReference>
<dbReference type="InterPro" id="IPR058163">
    <property type="entry name" value="LysR-type_TF_proteobact-type"/>
</dbReference>
<sequence>MRDLDFDAMHLFARVAELGTLSAVARERDVPVSQVSRTLARIEKACGVRLIHRSTHGLSLSAEGDTFLDYCRRLTGTLDELEGEFASRAGQAGGRVRVAVSSVIAQFQLLPSLPGLAARHPGIKVELEVSDRLADMARDGIDISIRTGINLPDTVVARRIGTLGRALYASPSYAKAHGLPAHPDDLRHHRLVCNSAVPSLKQWAFLAKGKPLVFTAQAHWQANDTNVMAGMVLQGLGIGRMATLAGEPLVREQRLLRVLEEFVDPQAVPVYAVTLASRHRLPKIGACLEWWSEWFARADSAAAARTGTK</sequence>
<keyword evidence="4" id="KW-0804">Transcription</keyword>
<evidence type="ECO:0000256" key="3">
    <source>
        <dbReference type="ARBA" id="ARBA00023125"/>
    </source>
</evidence>
<evidence type="ECO:0000256" key="1">
    <source>
        <dbReference type="ARBA" id="ARBA00009437"/>
    </source>
</evidence>
<gene>
    <name evidence="6" type="ORF">ACFPOE_02300</name>
</gene>
<dbReference type="Pfam" id="PF03466">
    <property type="entry name" value="LysR_substrate"/>
    <property type="match status" value="1"/>
</dbReference>
<dbReference type="InterPro" id="IPR036390">
    <property type="entry name" value="WH_DNA-bd_sf"/>
</dbReference>
<evidence type="ECO:0000256" key="4">
    <source>
        <dbReference type="ARBA" id="ARBA00023163"/>
    </source>
</evidence>
<dbReference type="PROSITE" id="PS50931">
    <property type="entry name" value="HTH_LYSR"/>
    <property type="match status" value="1"/>
</dbReference>
<evidence type="ECO:0000313" key="6">
    <source>
        <dbReference type="EMBL" id="MFC5496350.1"/>
    </source>
</evidence>
<evidence type="ECO:0000256" key="2">
    <source>
        <dbReference type="ARBA" id="ARBA00023015"/>
    </source>
</evidence>
<keyword evidence="7" id="KW-1185">Reference proteome</keyword>
<evidence type="ECO:0000259" key="5">
    <source>
        <dbReference type="PROSITE" id="PS50931"/>
    </source>
</evidence>
<proteinExistence type="inferred from homology"/>
<dbReference type="InterPro" id="IPR000847">
    <property type="entry name" value="LysR_HTH_N"/>
</dbReference>
<protein>
    <submittedName>
        <fullName evidence="6">LysR family transcriptional regulator</fullName>
    </submittedName>
</protein>
<dbReference type="PANTHER" id="PTHR30537">
    <property type="entry name" value="HTH-TYPE TRANSCRIPTIONAL REGULATOR"/>
    <property type="match status" value="1"/>
</dbReference>
<evidence type="ECO:0000313" key="7">
    <source>
        <dbReference type="Proteomes" id="UP001596037"/>
    </source>
</evidence>
<comment type="similarity">
    <text evidence="1">Belongs to the LysR transcriptional regulatory family.</text>
</comment>
<dbReference type="RefSeq" id="WP_376848375.1">
    <property type="nucleotide sequence ID" value="NZ_JBHSMF010000002.1"/>
</dbReference>
<dbReference type="CDD" id="cd08422">
    <property type="entry name" value="PBP2_CrgA_like"/>
    <property type="match status" value="1"/>
</dbReference>
<dbReference type="PANTHER" id="PTHR30537:SF3">
    <property type="entry name" value="TRANSCRIPTIONAL REGULATORY PROTEIN"/>
    <property type="match status" value="1"/>
</dbReference>
<dbReference type="InterPro" id="IPR036388">
    <property type="entry name" value="WH-like_DNA-bd_sf"/>
</dbReference>
<reference evidence="7" key="1">
    <citation type="journal article" date="2019" name="Int. J. Syst. Evol. Microbiol.">
        <title>The Global Catalogue of Microorganisms (GCM) 10K type strain sequencing project: providing services to taxonomists for standard genome sequencing and annotation.</title>
        <authorList>
            <consortium name="The Broad Institute Genomics Platform"/>
            <consortium name="The Broad Institute Genome Sequencing Center for Infectious Disease"/>
            <person name="Wu L."/>
            <person name="Ma J."/>
        </authorList>
    </citation>
    <scope>NUCLEOTIDE SEQUENCE [LARGE SCALE GENOMIC DNA]</scope>
    <source>
        <strain evidence="7">CCUG 57401</strain>
    </source>
</reference>
<dbReference type="Pfam" id="PF00126">
    <property type="entry name" value="HTH_1"/>
    <property type="match status" value="1"/>
</dbReference>
<organism evidence="6 7">
    <name type="scientific">Caenimonas terrae</name>
    <dbReference type="NCBI Taxonomy" id="696074"/>
    <lineage>
        <taxon>Bacteria</taxon>
        <taxon>Pseudomonadati</taxon>
        <taxon>Pseudomonadota</taxon>
        <taxon>Betaproteobacteria</taxon>
        <taxon>Burkholderiales</taxon>
        <taxon>Comamonadaceae</taxon>
        <taxon>Caenimonas</taxon>
    </lineage>
</organism>
<dbReference type="SUPFAM" id="SSF46785">
    <property type="entry name" value="Winged helix' DNA-binding domain"/>
    <property type="match status" value="1"/>
</dbReference>
<dbReference type="Gene3D" id="3.40.190.290">
    <property type="match status" value="1"/>
</dbReference>
<dbReference type="EMBL" id="JBHSMF010000002">
    <property type="protein sequence ID" value="MFC5496350.1"/>
    <property type="molecule type" value="Genomic_DNA"/>
</dbReference>
<feature type="domain" description="HTH lysR-type" evidence="5">
    <location>
        <begin position="4"/>
        <end position="61"/>
    </location>
</feature>
<dbReference type="SUPFAM" id="SSF53850">
    <property type="entry name" value="Periplasmic binding protein-like II"/>
    <property type="match status" value="1"/>
</dbReference>
<keyword evidence="3" id="KW-0238">DNA-binding</keyword>